<proteinExistence type="predicted"/>
<organism evidence="1 2">
    <name type="scientific">Sphingobium scionense</name>
    <dbReference type="NCBI Taxonomy" id="1404341"/>
    <lineage>
        <taxon>Bacteria</taxon>
        <taxon>Pseudomonadati</taxon>
        <taxon>Pseudomonadota</taxon>
        <taxon>Alphaproteobacteria</taxon>
        <taxon>Sphingomonadales</taxon>
        <taxon>Sphingomonadaceae</taxon>
        <taxon>Sphingobium</taxon>
    </lineage>
</organism>
<sequence>MSRGPGSVERAIVDAVRREPDNAFTTEDLCRIVYRRSKRPQKKHRVSVLRAMRNAIERDPNMALYRGWGLPGELVAIYHRYNPHSLGMAHLKCELPYRYPSYPLLDLAEALRQQEDDRSAREQKLRHLMRPGGSYGRYLEADGQWTKAVERACFERDCDPEMLAAWNAEQEIARAAWLAEFVALRARAQGSERKEEPEFHDEQLGLL</sequence>
<gene>
    <name evidence="1" type="ORF">GGQ90_003617</name>
</gene>
<name>A0A7W6LSU2_9SPHN</name>
<dbReference type="RefSeq" id="WP_188083314.1">
    <property type="nucleotide sequence ID" value="NZ_JACIEU010000015.1"/>
</dbReference>
<comment type="caution">
    <text evidence="1">The sequence shown here is derived from an EMBL/GenBank/DDBJ whole genome shotgun (WGS) entry which is preliminary data.</text>
</comment>
<dbReference type="Proteomes" id="UP000590524">
    <property type="component" value="Unassembled WGS sequence"/>
</dbReference>
<accession>A0A7W6LSU2</accession>
<reference evidence="1 2" key="1">
    <citation type="submission" date="2020-08" db="EMBL/GenBank/DDBJ databases">
        <title>Genomic Encyclopedia of Type Strains, Phase IV (KMG-IV): sequencing the most valuable type-strain genomes for metagenomic binning, comparative biology and taxonomic classification.</title>
        <authorList>
            <person name="Goeker M."/>
        </authorList>
    </citation>
    <scope>NUCLEOTIDE SEQUENCE [LARGE SCALE GENOMIC DNA]</scope>
    <source>
        <strain evidence="1 2">DSM 19371</strain>
    </source>
</reference>
<protein>
    <submittedName>
        <fullName evidence="1">Uncharacterized protein</fullName>
    </submittedName>
</protein>
<evidence type="ECO:0000313" key="2">
    <source>
        <dbReference type="Proteomes" id="UP000590524"/>
    </source>
</evidence>
<dbReference type="AlphaFoldDB" id="A0A7W6LSU2"/>
<keyword evidence="2" id="KW-1185">Reference proteome</keyword>
<evidence type="ECO:0000313" key="1">
    <source>
        <dbReference type="EMBL" id="MBB4149823.1"/>
    </source>
</evidence>
<dbReference type="EMBL" id="JACIEU010000015">
    <property type="protein sequence ID" value="MBB4149823.1"/>
    <property type="molecule type" value="Genomic_DNA"/>
</dbReference>